<sequence length="181" mass="18556">MNRTIPRPALVVPIAVTVAAALAGCRGGEDQVAVGGSTTPEASATSTTSPPPSSTLRTTTSQPATSVETSTTVRATTTTRRAPPKVVVPKQGDRVVAVFLATGTTLADPSFERARARLTSLGYKGRSGGDTACSQGAKQALPQLQDYALSVEFATRADADRFAALYGPVLGTATVTVFCVD</sequence>
<evidence type="ECO:0000313" key="3">
    <source>
        <dbReference type="EMBL" id="CAA9257420.1"/>
    </source>
</evidence>
<feature type="chain" id="PRO_5038821571" description="LytR/CpsA/Psr regulator C-terminal domain-containing protein" evidence="2">
    <location>
        <begin position="24"/>
        <end position="181"/>
    </location>
</feature>
<feature type="signal peptide" evidence="2">
    <location>
        <begin position="1"/>
        <end position="23"/>
    </location>
</feature>
<dbReference type="EMBL" id="CADCSZ010000161">
    <property type="protein sequence ID" value="CAA9257420.1"/>
    <property type="molecule type" value="Genomic_DNA"/>
</dbReference>
<dbReference type="PROSITE" id="PS51257">
    <property type="entry name" value="PROKAR_LIPOPROTEIN"/>
    <property type="match status" value="1"/>
</dbReference>
<evidence type="ECO:0000256" key="1">
    <source>
        <dbReference type="SAM" id="MobiDB-lite"/>
    </source>
</evidence>
<evidence type="ECO:0000256" key="2">
    <source>
        <dbReference type="SAM" id="SignalP"/>
    </source>
</evidence>
<organism evidence="3">
    <name type="scientific">uncultured Acidimicrobiales bacterium</name>
    <dbReference type="NCBI Taxonomy" id="310071"/>
    <lineage>
        <taxon>Bacteria</taxon>
        <taxon>Bacillati</taxon>
        <taxon>Actinomycetota</taxon>
        <taxon>Acidimicrobiia</taxon>
        <taxon>Acidimicrobiales</taxon>
        <taxon>environmental samples</taxon>
    </lineage>
</organism>
<proteinExistence type="predicted"/>
<keyword evidence="2" id="KW-0732">Signal</keyword>
<reference evidence="3" key="1">
    <citation type="submission" date="2020-02" db="EMBL/GenBank/DDBJ databases">
        <authorList>
            <person name="Meier V. D."/>
        </authorList>
    </citation>
    <scope>NUCLEOTIDE SEQUENCE</scope>
    <source>
        <strain evidence="3">AVDCRST_MAG76</strain>
    </source>
</reference>
<protein>
    <recommendedName>
        <fullName evidence="4">LytR/CpsA/Psr regulator C-terminal domain-containing protein</fullName>
    </recommendedName>
</protein>
<dbReference type="AlphaFoldDB" id="A0A6J4INE3"/>
<evidence type="ECO:0008006" key="4">
    <source>
        <dbReference type="Google" id="ProtNLM"/>
    </source>
</evidence>
<accession>A0A6J4INE3</accession>
<gene>
    <name evidence="3" type="ORF">AVDCRST_MAG76-2641</name>
</gene>
<feature type="compositionally biased region" description="Low complexity" evidence="1">
    <location>
        <begin position="37"/>
        <end position="84"/>
    </location>
</feature>
<feature type="region of interest" description="Disordered" evidence="1">
    <location>
        <begin position="32"/>
        <end position="84"/>
    </location>
</feature>
<name>A0A6J4INE3_9ACTN</name>